<evidence type="ECO:0000256" key="9">
    <source>
        <dbReference type="HAMAP-Rule" id="MF_00135"/>
    </source>
</evidence>
<accession>A0A078KQD0</accession>
<dbReference type="PATRIC" id="fig|29343.3.peg.1616"/>
<evidence type="ECO:0000256" key="4">
    <source>
        <dbReference type="ARBA" id="ARBA00022272"/>
    </source>
</evidence>
<dbReference type="CDD" id="cd00405">
    <property type="entry name" value="PRAI"/>
    <property type="match status" value="1"/>
</dbReference>
<evidence type="ECO:0000256" key="3">
    <source>
        <dbReference type="ARBA" id="ARBA00012572"/>
    </source>
</evidence>
<evidence type="ECO:0000256" key="8">
    <source>
        <dbReference type="ARBA" id="ARBA00023235"/>
    </source>
</evidence>
<organism evidence="11 12">
    <name type="scientific">[Clostridium] cellulosi</name>
    <dbReference type="NCBI Taxonomy" id="29343"/>
    <lineage>
        <taxon>Bacteria</taxon>
        <taxon>Bacillati</taxon>
        <taxon>Bacillota</taxon>
        <taxon>Clostridia</taxon>
        <taxon>Eubacteriales</taxon>
        <taxon>Oscillospiraceae</taxon>
        <taxon>Oscillospiraceae incertae sedis</taxon>
    </lineage>
</organism>
<evidence type="ECO:0000313" key="12">
    <source>
        <dbReference type="Proteomes" id="UP000032431"/>
    </source>
</evidence>
<sequence>MMAKVKICGLRRREDIEYANTLLPDYIGFVFANSRRRVTPDEAKILSALLDKRVGAVGVFVDEEPETVSDVAAKCGLKAVQLHGFEDAEYIKSLRRKLPRECEIWKAASVRKPEDIAAAPLKYVDRLVLDAYSPDARGGTGKCFDWSVLKNTRIGLPFFVAGGINTENIGAALSAAKGNDSAFGIDVSSGVETAGQKDFQKMKKIIAAVRGFNN</sequence>
<reference evidence="12" key="1">
    <citation type="submission" date="2014-07" db="EMBL/GenBank/DDBJ databases">
        <authorList>
            <person name="Wibberg D."/>
        </authorList>
    </citation>
    <scope>NUCLEOTIDE SEQUENCE [LARGE SCALE GENOMIC DNA]</scope>
    <source>
        <strain evidence="12">DG5</strain>
    </source>
</reference>
<dbReference type="Gene3D" id="3.20.20.70">
    <property type="entry name" value="Aldolase class I"/>
    <property type="match status" value="1"/>
</dbReference>
<dbReference type="KEGG" id="ccel:CCDG5_1533"/>
<dbReference type="InterPro" id="IPR011060">
    <property type="entry name" value="RibuloseP-bd_barrel"/>
</dbReference>
<dbReference type="InterPro" id="IPR001240">
    <property type="entry name" value="PRAI_dom"/>
</dbReference>
<dbReference type="OrthoDB" id="9786954at2"/>
<dbReference type="GO" id="GO:0000162">
    <property type="term" value="P:L-tryptophan biosynthetic process"/>
    <property type="evidence" value="ECO:0007669"/>
    <property type="project" value="UniProtKB-UniRule"/>
</dbReference>
<dbReference type="HAMAP" id="MF_00135">
    <property type="entry name" value="PRAI"/>
    <property type="match status" value="1"/>
</dbReference>
<dbReference type="SUPFAM" id="SSF51366">
    <property type="entry name" value="Ribulose-phoshate binding barrel"/>
    <property type="match status" value="1"/>
</dbReference>
<dbReference type="HOGENOM" id="CLU_076364_2_0_9"/>
<evidence type="ECO:0000256" key="7">
    <source>
        <dbReference type="ARBA" id="ARBA00023141"/>
    </source>
</evidence>
<dbReference type="Pfam" id="PF00697">
    <property type="entry name" value="PRAI"/>
    <property type="match status" value="1"/>
</dbReference>
<keyword evidence="7 9" id="KW-0057">Aromatic amino acid biosynthesis</keyword>
<dbReference type="UniPathway" id="UPA00035">
    <property type="reaction ID" value="UER00042"/>
</dbReference>
<comment type="similarity">
    <text evidence="9">Belongs to the TrpF family.</text>
</comment>
<dbReference type="InterPro" id="IPR044643">
    <property type="entry name" value="TrpF_fam"/>
</dbReference>
<dbReference type="STRING" id="29343.CCDG5_1533"/>
<dbReference type="InterPro" id="IPR013785">
    <property type="entry name" value="Aldolase_TIM"/>
</dbReference>
<dbReference type="PANTHER" id="PTHR42894:SF1">
    <property type="entry name" value="N-(5'-PHOSPHORIBOSYL)ANTHRANILATE ISOMERASE"/>
    <property type="match status" value="1"/>
</dbReference>
<dbReference type="Proteomes" id="UP000032431">
    <property type="component" value="Chromosome I"/>
</dbReference>
<proteinExistence type="inferred from homology"/>
<dbReference type="PANTHER" id="PTHR42894">
    <property type="entry name" value="N-(5'-PHOSPHORIBOSYL)ANTHRANILATE ISOMERASE"/>
    <property type="match status" value="1"/>
</dbReference>
<dbReference type="GO" id="GO:0004640">
    <property type="term" value="F:phosphoribosylanthranilate isomerase activity"/>
    <property type="evidence" value="ECO:0007669"/>
    <property type="project" value="UniProtKB-UniRule"/>
</dbReference>
<keyword evidence="6 9" id="KW-0822">Tryptophan biosynthesis</keyword>
<dbReference type="EMBL" id="LM995447">
    <property type="protein sequence ID" value="CDZ24643.1"/>
    <property type="molecule type" value="Genomic_DNA"/>
</dbReference>
<evidence type="ECO:0000256" key="6">
    <source>
        <dbReference type="ARBA" id="ARBA00022822"/>
    </source>
</evidence>
<keyword evidence="5 9" id="KW-0028">Amino-acid biosynthesis</keyword>
<feature type="domain" description="N-(5'phosphoribosyl) anthranilate isomerase (PRAI)" evidence="10">
    <location>
        <begin position="5"/>
        <end position="206"/>
    </location>
</feature>
<gene>
    <name evidence="9" type="primary">trpF</name>
    <name evidence="11" type="ORF">CCDG5_1533</name>
</gene>
<protein>
    <recommendedName>
        <fullName evidence="4 9">N-(5'-phosphoribosyl)anthranilate isomerase</fullName>
        <shortName evidence="9">PRAI</shortName>
        <ecNumber evidence="3 9">5.3.1.24</ecNumber>
    </recommendedName>
</protein>
<keyword evidence="8 9" id="KW-0413">Isomerase</keyword>
<evidence type="ECO:0000259" key="10">
    <source>
        <dbReference type="Pfam" id="PF00697"/>
    </source>
</evidence>
<keyword evidence="12" id="KW-1185">Reference proteome</keyword>
<comment type="pathway">
    <text evidence="2 9">Amino-acid biosynthesis; L-tryptophan biosynthesis; L-tryptophan from chorismate: step 3/5.</text>
</comment>
<name>A0A078KQD0_9FIRM</name>
<dbReference type="EC" id="5.3.1.24" evidence="3 9"/>
<comment type="catalytic activity">
    <reaction evidence="1 9">
        <text>N-(5-phospho-beta-D-ribosyl)anthranilate = 1-(2-carboxyphenylamino)-1-deoxy-D-ribulose 5-phosphate</text>
        <dbReference type="Rhea" id="RHEA:21540"/>
        <dbReference type="ChEBI" id="CHEBI:18277"/>
        <dbReference type="ChEBI" id="CHEBI:58613"/>
        <dbReference type="EC" id="5.3.1.24"/>
    </reaction>
</comment>
<evidence type="ECO:0000256" key="5">
    <source>
        <dbReference type="ARBA" id="ARBA00022605"/>
    </source>
</evidence>
<evidence type="ECO:0000256" key="1">
    <source>
        <dbReference type="ARBA" id="ARBA00001164"/>
    </source>
</evidence>
<evidence type="ECO:0000313" key="11">
    <source>
        <dbReference type="EMBL" id="CDZ24643.1"/>
    </source>
</evidence>
<dbReference type="AlphaFoldDB" id="A0A078KQD0"/>
<evidence type="ECO:0000256" key="2">
    <source>
        <dbReference type="ARBA" id="ARBA00004664"/>
    </source>
</evidence>